<dbReference type="AlphaFoldDB" id="A0A5N4EBV2"/>
<feature type="signal peptide" evidence="1">
    <location>
        <begin position="1"/>
        <end position="32"/>
    </location>
</feature>
<evidence type="ECO:0000256" key="1">
    <source>
        <dbReference type="SAM" id="SignalP"/>
    </source>
</evidence>
<reference evidence="2 3" key="1">
    <citation type="journal article" date="2019" name="Mol. Ecol. Resour.">
        <title>Improving Illumina assemblies with Hi-C and long reads: an example with the North African dromedary.</title>
        <authorList>
            <person name="Elbers J.P."/>
            <person name="Rogers M.F."/>
            <person name="Perelman P.L."/>
            <person name="Proskuryakova A.A."/>
            <person name="Serdyukova N.A."/>
            <person name="Johnson W.E."/>
            <person name="Horin P."/>
            <person name="Corander J."/>
            <person name="Murphy D."/>
            <person name="Burger P.A."/>
        </authorList>
    </citation>
    <scope>NUCLEOTIDE SEQUENCE [LARGE SCALE GENOMIC DNA]</scope>
    <source>
        <strain evidence="2">Drom800</strain>
        <tissue evidence="2">Blood</tissue>
    </source>
</reference>
<dbReference type="Proteomes" id="UP000299084">
    <property type="component" value="Unassembled WGS sequence"/>
</dbReference>
<gene>
    <name evidence="2" type="ORF">Cadr_000015852</name>
</gene>
<organism evidence="2 3">
    <name type="scientific">Camelus dromedarius</name>
    <name type="common">Dromedary</name>
    <name type="synonym">Arabian camel</name>
    <dbReference type="NCBI Taxonomy" id="9838"/>
    <lineage>
        <taxon>Eukaryota</taxon>
        <taxon>Metazoa</taxon>
        <taxon>Chordata</taxon>
        <taxon>Craniata</taxon>
        <taxon>Vertebrata</taxon>
        <taxon>Euteleostomi</taxon>
        <taxon>Mammalia</taxon>
        <taxon>Eutheria</taxon>
        <taxon>Laurasiatheria</taxon>
        <taxon>Artiodactyla</taxon>
        <taxon>Tylopoda</taxon>
        <taxon>Camelidae</taxon>
        <taxon>Camelus</taxon>
    </lineage>
</organism>
<dbReference type="EMBL" id="JWIN03000004">
    <property type="protein sequence ID" value="KAB1280496.1"/>
    <property type="molecule type" value="Genomic_DNA"/>
</dbReference>
<sequence>MLWAGQTKGILGGWGIICLVMSLLLQHPGVHSKCYFQAQGPSILSISRLGVRYVRRQEPASSPWYRNLTPGCPAKGEGPTQSGAQLTPLFLRLLLPTPAKLN</sequence>
<keyword evidence="3" id="KW-1185">Reference proteome</keyword>
<accession>A0A5N4EBV2</accession>
<evidence type="ECO:0000313" key="3">
    <source>
        <dbReference type="Proteomes" id="UP000299084"/>
    </source>
</evidence>
<evidence type="ECO:0000313" key="2">
    <source>
        <dbReference type="EMBL" id="KAB1280496.1"/>
    </source>
</evidence>
<comment type="caution">
    <text evidence="2">The sequence shown here is derived from an EMBL/GenBank/DDBJ whole genome shotgun (WGS) entry which is preliminary data.</text>
</comment>
<proteinExistence type="predicted"/>
<feature type="chain" id="PRO_5024332392" evidence="1">
    <location>
        <begin position="33"/>
        <end position="102"/>
    </location>
</feature>
<name>A0A5N4EBV2_CAMDR</name>
<keyword evidence="1" id="KW-0732">Signal</keyword>
<protein>
    <submittedName>
        <fullName evidence="2">Prostate-associated microseminoprotein</fullName>
    </submittedName>
</protein>
<dbReference type="STRING" id="9838.ENSCDRP00005006537"/>